<dbReference type="InterPro" id="IPR008972">
    <property type="entry name" value="Cupredoxin"/>
</dbReference>
<evidence type="ECO:0000256" key="1">
    <source>
        <dbReference type="ARBA" id="ARBA00023157"/>
    </source>
</evidence>
<dbReference type="EMBL" id="WRXP01000292">
    <property type="protein sequence ID" value="KAF1002877.1"/>
    <property type="molecule type" value="Genomic_DNA"/>
</dbReference>
<dbReference type="InterPro" id="IPR003245">
    <property type="entry name" value="Phytocyanin_dom"/>
</dbReference>
<keyword evidence="2" id="KW-0325">Glycoprotein</keyword>
<reference evidence="6" key="1">
    <citation type="submission" date="2020-01" db="EMBL/GenBank/DDBJ databases">
        <title>The Celery Genome Sequence Reveals Sequential Paleo-tetraploidization, Resistance Gene Elimination, Karyotype Evolution, and Functional Innovation in Apiales.</title>
        <authorList>
            <person name="Song X."/>
        </authorList>
    </citation>
    <scope>NUCLEOTIDE SEQUENCE</scope>
    <source>
        <tissue evidence="6">Leaf</tissue>
    </source>
</reference>
<feature type="signal peptide" evidence="4">
    <location>
        <begin position="1"/>
        <end position="26"/>
    </location>
</feature>
<dbReference type="GO" id="GO:0005886">
    <property type="term" value="C:plasma membrane"/>
    <property type="evidence" value="ECO:0007669"/>
    <property type="project" value="TreeGrafter"/>
</dbReference>
<evidence type="ECO:0000313" key="6">
    <source>
        <dbReference type="EMBL" id="KAF1002877.1"/>
    </source>
</evidence>
<dbReference type="PROSITE" id="PS51485">
    <property type="entry name" value="PHYTOCYANIN"/>
    <property type="match status" value="1"/>
</dbReference>
<feature type="chain" id="PRO_5026800430" description="Phytocyanin domain-containing protein" evidence="4">
    <location>
        <begin position="27"/>
        <end position="197"/>
    </location>
</feature>
<feature type="region of interest" description="Disordered" evidence="3">
    <location>
        <begin position="136"/>
        <end position="171"/>
    </location>
</feature>
<evidence type="ECO:0000259" key="5">
    <source>
        <dbReference type="PROSITE" id="PS51485"/>
    </source>
</evidence>
<organism evidence="6 7">
    <name type="scientific">Apium graveolens</name>
    <name type="common">Celery</name>
    <dbReference type="NCBI Taxonomy" id="4045"/>
    <lineage>
        <taxon>Eukaryota</taxon>
        <taxon>Viridiplantae</taxon>
        <taxon>Streptophyta</taxon>
        <taxon>Embryophyta</taxon>
        <taxon>Tracheophyta</taxon>
        <taxon>Spermatophyta</taxon>
        <taxon>Magnoliopsida</taxon>
        <taxon>eudicotyledons</taxon>
        <taxon>Gunneridae</taxon>
        <taxon>Pentapetalae</taxon>
        <taxon>asterids</taxon>
        <taxon>campanulids</taxon>
        <taxon>Apiales</taxon>
        <taxon>Apiaceae</taxon>
        <taxon>Apioideae</taxon>
        <taxon>apioid superclade</taxon>
        <taxon>Apieae</taxon>
        <taxon>Apium</taxon>
    </lineage>
</organism>
<keyword evidence="4" id="KW-0732">Signal</keyword>
<name>A0A6L5BDH6_APIGR</name>
<dbReference type="AlphaFoldDB" id="A0A6L5BDH6"/>
<evidence type="ECO:0000256" key="4">
    <source>
        <dbReference type="SAM" id="SignalP"/>
    </source>
</evidence>
<evidence type="ECO:0000313" key="7">
    <source>
        <dbReference type="Proteomes" id="UP000593563"/>
    </source>
</evidence>
<dbReference type="Proteomes" id="UP000593563">
    <property type="component" value="Unassembled WGS sequence"/>
</dbReference>
<dbReference type="FunFam" id="2.60.40.420:FF:000034">
    <property type="entry name" value="Cupredoxin superfamily protein"/>
    <property type="match status" value="1"/>
</dbReference>
<dbReference type="Pfam" id="PF02298">
    <property type="entry name" value="Cu_bind_like"/>
    <property type="match status" value="1"/>
</dbReference>
<protein>
    <recommendedName>
        <fullName evidence="5">Phytocyanin domain-containing protein</fullName>
    </recommendedName>
</protein>
<dbReference type="CDD" id="cd13920">
    <property type="entry name" value="Stellacyanin"/>
    <property type="match status" value="1"/>
</dbReference>
<sequence>MARLNVVSFLTVIVMAAAMQMQSADAQKTHYVGGSTGWIIPTSPSAYSTWAASQTFTVGDTLVFNFTTGAHTAAEVTKAAYNACTTTKPLALWTTGPSSVKLNSSGTHYYICTFPSHCNPLGQKVAIPVMAATATTPASAPTPTEASGSTPSAEAPGSSSTPGSAMTPGKSPGSGSFVNAAALPLTFLSVAIAALFY</sequence>
<dbReference type="PANTHER" id="PTHR33021:SF494">
    <property type="entry name" value="BLUE COPPER PROTEIN"/>
    <property type="match status" value="1"/>
</dbReference>
<dbReference type="SUPFAM" id="SSF49503">
    <property type="entry name" value="Cupredoxins"/>
    <property type="match status" value="1"/>
</dbReference>
<comment type="caution">
    <text evidence="6">The sequence shown here is derived from an EMBL/GenBank/DDBJ whole genome shotgun (WGS) entry which is preliminary data.</text>
</comment>
<keyword evidence="1" id="KW-1015">Disulfide bond</keyword>
<evidence type="ECO:0000256" key="3">
    <source>
        <dbReference type="SAM" id="MobiDB-lite"/>
    </source>
</evidence>
<dbReference type="Gene3D" id="2.60.40.420">
    <property type="entry name" value="Cupredoxins - blue copper proteins"/>
    <property type="match status" value="1"/>
</dbReference>
<gene>
    <name evidence="6" type="ORF">AG4045_006643</name>
</gene>
<dbReference type="PANTHER" id="PTHR33021">
    <property type="entry name" value="BLUE COPPER PROTEIN"/>
    <property type="match status" value="1"/>
</dbReference>
<evidence type="ECO:0000256" key="2">
    <source>
        <dbReference type="ARBA" id="ARBA00023180"/>
    </source>
</evidence>
<feature type="compositionally biased region" description="Low complexity" evidence="3">
    <location>
        <begin position="136"/>
        <end position="153"/>
    </location>
</feature>
<feature type="domain" description="Phytocyanin" evidence="5">
    <location>
        <begin position="28"/>
        <end position="131"/>
    </location>
</feature>
<dbReference type="GO" id="GO:0009055">
    <property type="term" value="F:electron transfer activity"/>
    <property type="evidence" value="ECO:0007669"/>
    <property type="project" value="InterPro"/>
</dbReference>
<dbReference type="InterPro" id="IPR039391">
    <property type="entry name" value="Phytocyanin-like"/>
</dbReference>
<accession>A0A6L5BDH6</accession>
<proteinExistence type="predicted"/>
<keyword evidence="7" id="KW-1185">Reference proteome</keyword>